<name>A0ABQ5V4Z0_9PROT</name>
<dbReference type="EMBL" id="BSNJ01000009">
    <property type="protein sequence ID" value="GLQ22037.1"/>
    <property type="molecule type" value="Genomic_DNA"/>
</dbReference>
<dbReference type="Pfam" id="PF00106">
    <property type="entry name" value="adh_short"/>
    <property type="match status" value="1"/>
</dbReference>
<dbReference type="Gene3D" id="3.40.50.720">
    <property type="entry name" value="NAD(P)-binding Rossmann-like Domain"/>
    <property type="match status" value="1"/>
</dbReference>
<evidence type="ECO:0000313" key="2">
    <source>
        <dbReference type="Proteomes" id="UP001161390"/>
    </source>
</evidence>
<dbReference type="InterPro" id="IPR036291">
    <property type="entry name" value="NAD(P)-bd_dom_sf"/>
</dbReference>
<comment type="caution">
    <text evidence="1">The sequence shown here is derived from an EMBL/GenBank/DDBJ whole genome shotgun (WGS) entry which is preliminary data.</text>
</comment>
<reference evidence="1" key="1">
    <citation type="journal article" date="2014" name="Int. J. Syst. Evol. Microbiol.">
        <title>Complete genome of a new Firmicutes species belonging to the dominant human colonic microbiota ('Ruminococcus bicirculans') reveals two chromosomes and a selective capacity to utilize plant glucans.</title>
        <authorList>
            <consortium name="NISC Comparative Sequencing Program"/>
            <person name="Wegmann U."/>
            <person name="Louis P."/>
            <person name="Goesmann A."/>
            <person name="Henrissat B."/>
            <person name="Duncan S.H."/>
            <person name="Flint H.J."/>
        </authorList>
    </citation>
    <scope>NUCLEOTIDE SEQUENCE</scope>
    <source>
        <strain evidence="1">NBRC 108216</strain>
    </source>
</reference>
<dbReference type="SUPFAM" id="SSF51735">
    <property type="entry name" value="NAD(P)-binding Rossmann-fold domains"/>
    <property type="match status" value="1"/>
</dbReference>
<gene>
    <name evidence="1" type="primary">csgA</name>
    <name evidence="1" type="ORF">GCM10007854_29920</name>
</gene>
<dbReference type="PANTHER" id="PTHR43544:SF12">
    <property type="entry name" value="NAD(P)-BINDING ROSSMANN-FOLD SUPERFAMILY PROTEIN"/>
    <property type="match status" value="1"/>
</dbReference>
<sequence>MLDSFGTPLKAVIIGSSGGIGRAFVNALALSDHVATIHALSRSGAAHPSPKVRNFAFDFLDETSVHAAAAALRDDGPFDLIIVATGLLQGAGIRPEKTMRALDLDKMQTSFAVNTFGPALTARYFLPLLARDRKAVFAALSARVGSISDNRLGGWYSYRAAKAALNMMLRTLSIETARRFKQQIVIGLHPGTVDTDLSKPFQGNVPDGKLFTPDFSARKLLDVIDQLEPDDTGYLFAWDGERVTF</sequence>
<accession>A0ABQ5V4Z0</accession>
<keyword evidence="2" id="KW-1185">Reference proteome</keyword>
<organism evidence="1 2">
    <name type="scientific">Algimonas porphyrae</name>
    <dbReference type="NCBI Taxonomy" id="1128113"/>
    <lineage>
        <taxon>Bacteria</taxon>
        <taxon>Pseudomonadati</taxon>
        <taxon>Pseudomonadota</taxon>
        <taxon>Alphaproteobacteria</taxon>
        <taxon>Maricaulales</taxon>
        <taxon>Robiginitomaculaceae</taxon>
        <taxon>Algimonas</taxon>
    </lineage>
</organism>
<dbReference type="PRINTS" id="PR00081">
    <property type="entry name" value="GDHRDH"/>
</dbReference>
<dbReference type="RefSeq" id="WP_284374230.1">
    <property type="nucleotide sequence ID" value="NZ_BSNJ01000009.1"/>
</dbReference>
<dbReference type="PANTHER" id="PTHR43544">
    <property type="entry name" value="SHORT-CHAIN DEHYDROGENASE/REDUCTASE"/>
    <property type="match status" value="1"/>
</dbReference>
<protein>
    <submittedName>
        <fullName evidence="1">SDR family oxidoreductase</fullName>
    </submittedName>
</protein>
<proteinExistence type="predicted"/>
<dbReference type="InterPro" id="IPR002347">
    <property type="entry name" value="SDR_fam"/>
</dbReference>
<evidence type="ECO:0000313" key="1">
    <source>
        <dbReference type="EMBL" id="GLQ22037.1"/>
    </source>
</evidence>
<dbReference type="InterPro" id="IPR051468">
    <property type="entry name" value="Fungal_SecMetab_SDRs"/>
</dbReference>
<dbReference type="Proteomes" id="UP001161390">
    <property type="component" value="Unassembled WGS sequence"/>
</dbReference>
<reference evidence="1" key="2">
    <citation type="submission" date="2023-01" db="EMBL/GenBank/DDBJ databases">
        <title>Draft genome sequence of Algimonas porphyrae strain NBRC 108216.</title>
        <authorList>
            <person name="Sun Q."/>
            <person name="Mori K."/>
        </authorList>
    </citation>
    <scope>NUCLEOTIDE SEQUENCE</scope>
    <source>
        <strain evidence="1">NBRC 108216</strain>
    </source>
</reference>